<dbReference type="GO" id="GO:0008999">
    <property type="term" value="F:protein-N-terminal-alanine acetyltransferase activity"/>
    <property type="evidence" value="ECO:0007669"/>
    <property type="project" value="TreeGrafter"/>
</dbReference>
<dbReference type="PROSITE" id="PS51186">
    <property type="entry name" value="GNAT"/>
    <property type="match status" value="1"/>
</dbReference>
<dbReference type="InterPro" id="IPR016181">
    <property type="entry name" value="Acyl_CoA_acyltransferase"/>
</dbReference>
<feature type="domain" description="N-acetyltransferase" evidence="1">
    <location>
        <begin position="17"/>
        <end position="182"/>
    </location>
</feature>
<name>A0A833HL10_9FIRM</name>
<dbReference type="SUPFAM" id="SSF55729">
    <property type="entry name" value="Acyl-CoA N-acyltransferases (Nat)"/>
    <property type="match status" value="1"/>
</dbReference>
<dbReference type="Pfam" id="PF13302">
    <property type="entry name" value="Acetyltransf_3"/>
    <property type="match status" value="1"/>
</dbReference>
<sequence length="187" mass="22085">MKLDEIKFPEKIESKKIRLRKLKLEDISVIYDIYSNEDSAKLDDWIPYTKIEEAEALINKSNKDFVDKSELRYGIEDVTRNILVGSCGIFGFDEWNKKCMLYYHIHHNERNKGYASEAVKLLVRYAFYELKSNRIEAYITPGNDSSIRVLEKNGFINEGLLRQMEFYKGQFWDGIVMAILKRDYEAK</sequence>
<dbReference type="PANTHER" id="PTHR43792">
    <property type="entry name" value="GNAT FAMILY, PUTATIVE (AFU_ORTHOLOGUE AFUA_3G00765)-RELATED-RELATED"/>
    <property type="match status" value="1"/>
</dbReference>
<dbReference type="OrthoDB" id="9811523at2"/>
<organism evidence="2 3">
    <name type="scientific">Alkaliphilus serpentinus</name>
    <dbReference type="NCBI Taxonomy" id="1482731"/>
    <lineage>
        <taxon>Bacteria</taxon>
        <taxon>Bacillati</taxon>
        <taxon>Bacillota</taxon>
        <taxon>Clostridia</taxon>
        <taxon>Peptostreptococcales</taxon>
        <taxon>Natronincolaceae</taxon>
        <taxon>Alkaliphilus</taxon>
    </lineage>
</organism>
<dbReference type="InterPro" id="IPR000182">
    <property type="entry name" value="GNAT_dom"/>
</dbReference>
<dbReference type="InterPro" id="IPR051531">
    <property type="entry name" value="N-acetyltransferase"/>
</dbReference>
<dbReference type="EMBL" id="WBZB01000075">
    <property type="protein sequence ID" value="KAB3524819.1"/>
    <property type="molecule type" value="Genomic_DNA"/>
</dbReference>
<keyword evidence="2" id="KW-0808">Transferase</keyword>
<protein>
    <submittedName>
        <fullName evidence="2">GNAT family N-acetyltransferase</fullName>
    </submittedName>
</protein>
<reference evidence="2 3" key="1">
    <citation type="submission" date="2019-10" db="EMBL/GenBank/DDBJ databases">
        <title>Alkaliphilus serpentinus sp. nov. and Alkaliphilus pronyensis sp. nov., two novel anaerobic alkaliphilic species isolated from the serpentinized-hosted hydrothermal field of the Prony Bay (New Caledonia).</title>
        <authorList>
            <person name="Postec A."/>
        </authorList>
    </citation>
    <scope>NUCLEOTIDE SEQUENCE [LARGE SCALE GENOMIC DNA]</scope>
    <source>
        <strain evidence="2 3">LacT</strain>
    </source>
</reference>
<evidence type="ECO:0000313" key="3">
    <source>
        <dbReference type="Proteomes" id="UP000465601"/>
    </source>
</evidence>
<proteinExistence type="predicted"/>
<evidence type="ECO:0000259" key="1">
    <source>
        <dbReference type="PROSITE" id="PS51186"/>
    </source>
</evidence>
<keyword evidence="3" id="KW-1185">Reference proteome</keyword>
<dbReference type="PANTHER" id="PTHR43792:SF9">
    <property type="entry name" value="RIBOSOMAL-PROTEIN-ALANINE ACETYLTRANSFERASE"/>
    <property type="match status" value="1"/>
</dbReference>
<dbReference type="Proteomes" id="UP000465601">
    <property type="component" value="Unassembled WGS sequence"/>
</dbReference>
<dbReference type="GO" id="GO:0005737">
    <property type="term" value="C:cytoplasm"/>
    <property type="evidence" value="ECO:0007669"/>
    <property type="project" value="TreeGrafter"/>
</dbReference>
<accession>A0A833HL10</accession>
<comment type="caution">
    <text evidence="2">The sequence shown here is derived from an EMBL/GenBank/DDBJ whole genome shotgun (WGS) entry which is preliminary data.</text>
</comment>
<dbReference type="Gene3D" id="3.40.630.30">
    <property type="match status" value="1"/>
</dbReference>
<gene>
    <name evidence="2" type="ORF">F8153_15745</name>
</gene>
<dbReference type="RefSeq" id="WP_151867303.1">
    <property type="nucleotide sequence ID" value="NZ_WBZB01000075.1"/>
</dbReference>
<dbReference type="AlphaFoldDB" id="A0A833HL10"/>
<evidence type="ECO:0000313" key="2">
    <source>
        <dbReference type="EMBL" id="KAB3524819.1"/>
    </source>
</evidence>